<gene>
    <name evidence="1" type="ORF">SAMN05660845_1125</name>
</gene>
<evidence type="ECO:0000313" key="1">
    <source>
        <dbReference type="EMBL" id="SFA97942.1"/>
    </source>
</evidence>
<dbReference type="EMBL" id="FOJT01000003">
    <property type="protein sequence ID" value="SFA97942.1"/>
    <property type="molecule type" value="Genomic_DNA"/>
</dbReference>
<reference evidence="2" key="1">
    <citation type="submission" date="2016-10" db="EMBL/GenBank/DDBJ databases">
        <authorList>
            <person name="Varghese N."/>
            <person name="Submissions S."/>
        </authorList>
    </citation>
    <scope>NUCLEOTIDE SEQUENCE [LARGE SCALE GENOMIC DNA]</scope>
    <source>
        <strain evidence="2">DSM 21789</strain>
    </source>
</reference>
<dbReference type="STRING" id="498292.SAMN05660845_1125"/>
<dbReference type="AlphaFoldDB" id="A0A1I0XA77"/>
<proteinExistence type="predicted"/>
<name>A0A1I0XA77_9FLAO</name>
<keyword evidence="2" id="KW-1185">Reference proteome</keyword>
<dbReference type="RefSeq" id="WP_091474860.1">
    <property type="nucleotide sequence ID" value="NZ_FOJT01000003.1"/>
</dbReference>
<dbReference type="Proteomes" id="UP000199604">
    <property type="component" value="Unassembled WGS sequence"/>
</dbReference>
<accession>A0A1I0XA77</accession>
<protein>
    <submittedName>
        <fullName evidence="1">Uncharacterized protein</fullName>
    </submittedName>
</protein>
<dbReference type="OrthoDB" id="1448788at2"/>
<organism evidence="1 2">
    <name type="scientific">Flavobacterium swingsii</name>
    <dbReference type="NCBI Taxonomy" id="498292"/>
    <lineage>
        <taxon>Bacteria</taxon>
        <taxon>Pseudomonadati</taxon>
        <taxon>Bacteroidota</taxon>
        <taxon>Flavobacteriia</taxon>
        <taxon>Flavobacteriales</taxon>
        <taxon>Flavobacteriaceae</taxon>
        <taxon>Flavobacterium</taxon>
    </lineage>
</organism>
<sequence>MENQPVAEISKEILEKLIRRDFPESYEIVKQKLDLIKSESLNGQNRLSAAVLKLSNGNFSKIDLCIKMCNSDYRDVISQAEYPRVSKVGFIEMEEIKPSELKEYYLEDWTEYTNWINK</sequence>
<evidence type="ECO:0000313" key="2">
    <source>
        <dbReference type="Proteomes" id="UP000199604"/>
    </source>
</evidence>